<protein>
    <submittedName>
        <fullName evidence="9">Acyl-CoA dehydrogenase family protein</fullName>
    </submittedName>
</protein>
<evidence type="ECO:0000259" key="8">
    <source>
        <dbReference type="Pfam" id="PF02771"/>
    </source>
</evidence>
<dbReference type="PANTHER" id="PTHR43884:SF20">
    <property type="entry name" value="ACYL-COA DEHYDROGENASE FADE28"/>
    <property type="match status" value="1"/>
</dbReference>
<evidence type="ECO:0000256" key="4">
    <source>
        <dbReference type="ARBA" id="ARBA00022827"/>
    </source>
</evidence>
<evidence type="ECO:0000256" key="5">
    <source>
        <dbReference type="ARBA" id="ARBA00023002"/>
    </source>
</evidence>
<feature type="domain" description="Acyl-CoA oxidase/dehydrogenase middle" evidence="7">
    <location>
        <begin position="132"/>
        <end position="211"/>
    </location>
</feature>
<evidence type="ECO:0000256" key="3">
    <source>
        <dbReference type="ARBA" id="ARBA00022630"/>
    </source>
</evidence>
<dbReference type="Pfam" id="PF02771">
    <property type="entry name" value="Acyl-CoA_dh_N"/>
    <property type="match status" value="1"/>
</dbReference>
<keyword evidence="5" id="KW-0560">Oxidoreductase</keyword>
<keyword evidence="4" id="KW-0274">FAD</keyword>
<dbReference type="Gene3D" id="1.20.140.10">
    <property type="entry name" value="Butyryl-CoA Dehydrogenase, subunit A, domain 3"/>
    <property type="match status" value="1"/>
</dbReference>
<evidence type="ECO:0000313" key="10">
    <source>
        <dbReference type="Proteomes" id="UP000737171"/>
    </source>
</evidence>
<dbReference type="Gene3D" id="1.10.540.10">
    <property type="entry name" value="Acyl-CoA dehydrogenase/oxidase, N-terminal domain"/>
    <property type="match status" value="1"/>
</dbReference>
<dbReference type="Pfam" id="PF00441">
    <property type="entry name" value="Acyl-CoA_dh_1"/>
    <property type="match status" value="1"/>
</dbReference>
<evidence type="ECO:0000259" key="7">
    <source>
        <dbReference type="Pfam" id="PF02770"/>
    </source>
</evidence>
<dbReference type="EMBL" id="JABRWJ010000016">
    <property type="protein sequence ID" value="NRF72000.1"/>
    <property type="molecule type" value="Genomic_DNA"/>
</dbReference>
<dbReference type="SUPFAM" id="SSF56645">
    <property type="entry name" value="Acyl-CoA dehydrogenase NM domain-like"/>
    <property type="match status" value="1"/>
</dbReference>
<keyword evidence="3" id="KW-0285">Flavoprotein</keyword>
<evidence type="ECO:0000256" key="2">
    <source>
        <dbReference type="ARBA" id="ARBA00009347"/>
    </source>
</evidence>
<comment type="similarity">
    <text evidence="2">Belongs to the acyl-CoA dehydrogenase family.</text>
</comment>
<proteinExistence type="inferred from homology"/>
<feature type="domain" description="Acyl-CoA dehydrogenase/oxidase C-terminal" evidence="6">
    <location>
        <begin position="242"/>
        <end position="369"/>
    </location>
</feature>
<sequence>MQFELTEDQALLRDSVERCLDETYTFEARRGIVAAGGFDAAQWRRFGAMGWLGTALPDALGGIDGGAEELALLHERLGRALVVEPVASIATLAAQIVRHADPARARELLPALSAGDRLLVAAHHEAGAAGRLARVATRAERVPGGVRLSGHKVLLPGGPQAESFVVTAREGGGHDDERGLSLFLVPAQAAGLHRHDYRLIDGSTACDLQLDGLLLDTTARLGAPNEAFAALDDAHALATVAAIAEALGVMDRALHTTRDYLLERRQFGVAIASFQALRHRLADMAIAVEQSHAMLQQALHALHEPDRAQRRRALALAKALAGRNGRFVGAQAIQLHGGIGMTDEYQIGHCFKRLMVLDQWLGDAETLWGAAAGVA</sequence>
<dbReference type="Proteomes" id="UP000737171">
    <property type="component" value="Unassembled WGS sequence"/>
</dbReference>
<comment type="caution">
    <text evidence="9">The sequence shown here is derived from an EMBL/GenBank/DDBJ whole genome shotgun (WGS) entry which is preliminary data.</text>
</comment>
<dbReference type="InterPro" id="IPR009075">
    <property type="entry name" value="AcylCo_DH/oxidase_C"/>
</dbReference>
<dbReference type="SUPFAM" id="SSF47203">
    <property type="entry name" value="Acyl-CoA dehydrogenase C-terminal domain-like"/>
    <property type="match status" value="1"/>
</dbReference>
<dbReference type="InterPro" id="IPR013786">
    <property type="entry name" value="AcylCoA_DH/ox_N"/>
</dbReference>
<organism evidence="9 10">
    <name type="scientific">Pseudaquabacterium terrae</name>
    <dbReference type="NCBI Taxonomy" id="2732868"/>
    <lineage>
        <taxon>Bacteria</taxon>
        <taxon>Pseudomonadati</taxon>
        <taxon>Pseudomonadota</taxon>
        <taxon>Betaproteobacteria</taxon>
        <taxon>Burkholderiales</taxon>
        <taxon>Sphaerotilaceae</taxon>
        <taxon>Pseudaquabacterium</taxon>
    </lineage>
</organism>
<accession>A0ABX2ETD0</accession>
<keyword evidence="10" id="KW-1185">Reference proteome</keyword>
<dbReference type="PANTHER" id="PTHR43884">
    <property type="entry name" value="ACYL-COA DEHYDROGENASE"/>
    <property type="match status" value="1"/>
</dbReference>
<evidence type="ECO:0000256" key="1">
    <source>
        <dbReference type="ARBA" id="ARBA00001974"/>
    </source>
</evidence>
<dbReference type="CDD" id="cd00567">
    <property type="entry name" value="ACAD"/>
    <property type="match status" value="1"/>
</dbReference>
<dbReference type="InterPro" id="IPR046373">
    <property type="entry name" value="Acyl-CoA_Oxase/DH_mid-dom_sf"/>
</dbReference>
<dbReference type="Gene3D" id="2.40.110.10">
    <property type="entry name" value="Butyryl-CoA Dehydrogenase, subunit A, domain 2"/>
    <property type="match status" value="1"/>
</dbReference>
<reference evidence="9 10" key="1">
    <citation type="submission" date="2020-05" db="EMBL/GenBank/DDBJ databases">
        <title>Aquincola sp. isolate from soil.</title>
        <authorList>
            <person name="Han J."/>
            <person name="Kim D.-U."/>
        </authorList>
    </citation>
    <scope>NUCLEOTIDE SEQUENCE [LARGE SCALE GENOMIC DNA]</scope>
    <source>
        <strain evidence="9 10">S2</strain>
    </source>
</reference>
<evidence type="ECO:0000313" key="9">
    <source>
        <dbReference type="EMBL" id="NRF72000.1"/>
    </source>
</evidence>
<dbReference type="InterPro" id="IPR009100">
    <property type="entry name" value="AcylCoA_DH/oxidase_NM_dom_sf"/>
</dbReference>
<dbReference type="RefSeq" id="WP_173134404.1">
    <property type="nucleotide sequence ID" value="NZ_JABRWJ010000016.1"/>
</dbReference>
<feature type="domain" description="Acyl-CoA dehydrogenase/oxidase N-terminal" evidence="8">
    <location>
        <begin position="6"/>
        <end position="116"/>
    </location>
</feature>
<dbReference type="Pfam" id="PF02770">
    <property type="entry name" value="Acyl-CoA_dh_M"/>
    <property type="match status" value="1"/>
</dbReference>
<name>A0ABX2ETD0_9BURK</name>
<dbReference type="InterPro" id="IPR036250">
    <property type="entry name" value="AcylCo_DH-like_C"/>
</dbReference>
<comment type="cofactor">
    <cofactor evidence="1">
        <name>FAD</name>
        <dbReference type="ChEBI" id="CHEBI:57692"/>
    </cofactor>
</comment>
<gene>
    <name evidence="9" type="ORF">HLB44_33950</name>
</gene>
<evidence type="ECO:0000259" key="6">
    <source>
        <dbReference type="Pfam" id="PF00441"/>
    </source>
</evidence>
<dbReference type="InterPro" id="IPR037069">
    <property type="entry name" value="AcylCoA_DH/ox_N_sf"/>
</dbReference>
<dbReference type="InterPro" id="IPR006091">
    <property type="entry name" value="Acyl-CoA_Oxase/DH_mid-dom"/>
</dbReference>